<keyword evidence="2" id="KW-0812">Transmembrane</keyword>
<reference evidence="3 4" key="1">
    <citation type="submission" date="2021-03" db="EMBL/GenBank/DDBJ databases">
        <title>Sequencing the genomes of 1000 actinobacteria strains.</title>
        <authorList>
            <person name="Klenk H.-P."/>
        </authorList>
    </citation>
    <scope>NUCLEOTIDE SEQUENCE [LARGE SCALE GENOMIC DNA]</scope>
    <source>
        <strain evidence="3 4">DSM 15797</strain>
    </source>
</reference>
<keyword evidence="2" id="KW-1133">Transmembrane helix</keyword>
<proteinExistence type="predicted"/>
<evidence type="ECO:0000313" key="3">
    <source>
        <dbReference type="EMBL" id="MBP2385358.1"/>
    </source>
</evidence>
<comment type="caution">
    <text evidence="3">The sequence shown here is derived from an EMBL/GenBank/DDBJ whole genome shotgun (WGS) entry which is preliminary data.</text>
</comment>
<dbReference type="Proteomes" id="UP001296993">
    <property type="component" value="Unassembled WGS sequence"/>
</dbReference>
<evidence type="ECO:0000256" key="1">
    <source>
        <dbReference type="SAM" id="MobiDB-lite"/>
    </source>
</evidence>
<evidence type="ECO:0000313" key="4">
    <source>
        <dbReference type="Proteomes" id="UP001296993"/>
    </source>
</evidence>
<feature type="region of interest" description="Disordered" evidence="1">
    <location>
        <begin position="88"/>
        <end position="121"/>
    </location>
</feature>
<dbReference type="EMBL" id="JAGIOF010000001">
    <property type="protein sequence ID" value="MBP2385358.1"/>
    <property type="molecule type" value="Genomic_DNA"/>
</dbReference>
<feature type="transmembrane region" description="Helical" evidence="2">
    <location>
        <begin position="12"/>
        <end position="29"/>
    </location>
</feature>
<evidence type="ECO:0000256" key="2">
    <source>
        <dbReference type="SAM" id="Phobius"/>
    </source>
</evidence>
<keyword evidence="4" id="KW-1185">Reference proteome</keyword>
<accession>A0ABS4XAT5</accession>
<feature type="compositionally biased region" description="Basic and acidic residues" evidence="1">
    <location>
        <begin position="98"/>
        <end position="121"/>
    </location>
</feature>
<keyword evidence="2" id="KW-0472">Membrane</keyword>
<feature type="transmembrane region" description="Helical" evidence="2">
    <location>
        <begin position="41"/>
        <end position="61"/>
    </location>
</feature>
<sequence length="121" mass="13323">MLISILRTIAPAMWGSFIVCLLGVAPVLKPLRADLLAYGDLAVPVISAFIIGAWYALWRWLEPKLPDWLTRAVLGSAKAPVYAQGRHEAITQDDTDDSTVHSGDHEPTRAAPERYAQRATE</sequence>
<organism evidence="3 4">
    <name type="scientific">Paeniglutamicibacter kerguelensis</name>
    <dbReference type="NCBI Taxonomy" id="254788"/>
    <lineage>
        <taxon>Bacteria</taxon>
        <taxon>Bacillati</taxon>
        <taxon>Actinomycetota</taxon>
        <taxon>Actinomycetes</taxon>
        <taxon>Micrococcales</taxon>
        <taxon>Micrococcaceae</taxon>
        <taxon>Paeniglutamicibacter</taxon>
    </lineage>
</organism>
<protein>
    <submittedName>
        <fullName evidence="3">Uncharacterized protein</fullName>
    </submittedName>
</protein>
<gene>
    <name evidence="3" type="ORF">JOF47_000869</name>
</gene>
<dbReference type="RefSeq" id="WP_209996167.1">
    <property type="nucleotide sequence ID" value="NZ_BAAAJY010000015.1"/>
</dbReference>
<name>A0ABS4XAT5_9MICC</name>